<sequence>MLKNTLLAMAAAVATTGMAAAEYPEKPITMIVPWNAGGGTDAIARTLASGLESQLGVPVSVVNRSGGAGVVGHNAMVTAPTDGYTIGFATAEMLTYYWTGNAEFQADDFTPVALINFDPAAFHIAASSDWQNVEEAVAAIKADPEGTYKMSGAAVGAAYHLAFAGFLQQQGIDPLKVTMVPSQGAAPGFQELAAGGVQIIPSSLPEGKTMMDAGLSRAIAVFADERNASFPDVPTATEQTGTPYAGGTWRGVVGPADMDAAAVARLEEATKAVFESEAFQTFMAKQGFGAEFRGSEDFATFLNETQQSVGEVMKSIGLSQRDN</sequence>
<keyword evidence="2" id="KW-0732">Signal</keyword>
<evidence type="ECO:0000256" key="2">
    <source>
        <dbReference type="SAM" id="SignalP"/>
    </source>
</evidence>
<dbReference type="PIRSF" id="PIRSF017082">
    <property type="entry name" value="YflP"/>
    <property type="match status" value="1"/>
</dbReference>
<dbReference type="PANTHER" id="PTHR42928">
    <property type="entry name" value="TRICARBOXYLATE-BINDING PROTEIN"/>
    <property type="match status" value="1"/>
</dbReference>
<keyword evidence="4" id="KW-1185">Reference proteome</keyword>
<dbReference type="Proteomes" id="UP001428774">
    <property type="component" value="Unassembled WGS sequence"/>
</dbReference>
<dbReference type="EMBL" id="JBDNCH010000001">
    <property type="protein sequence ID" value="MEN9059797.1"/>
    <property type="molecule type" value="Genomic_DNA"/>
</dbReference>
<dbReference type="Pfam" id="PF03401">
    <property type="entry name" value="TctC"/>
    <property type="match status" value="1"/>
</dbReference>
<comment type="similarity">
    <text evidence="1">Belongs to the UPF0065 (bug) family.</text>
</comment>
<dbReference type="InterPro" id="IPR042100">
    <property type="entry name" value="Bug_dom1"/>
</dbReference>
<dbReference type="Gene3D" id="3.40.190.150">
    <property type="entry name" value="Bordetella uptake gene, domain 1"/>
    <property type="match status" value="1"/>
</dbReference>
<evidence type="ECO:0000313" key="3">
    <source>
        <dbReference type="EMBL" id="MEN9059797.1"/>
    </source>
</evidence>
<reference evidence="3 4" key="1">
    <citation type="submission" date="2024-05" db="EMBL/GenBank/DDBJ databases">
        <title>Genome sequence of Ponticoccus litoralis KCCM 90028.</title>
        <authorList>
            <person name="Kim J.M."/>
            <person name="Lee J.K."/>
            <person name="Choi B.J."/>
            <person name="Bayburt H."/>
            <person name="Baek J.H."/>
            <person name="Jeon C.O."/>
        </authorList>
    </citation>
    <scope>NUCLEOTIDE SEQUENCE [LARGE SCALE GENOMIC DNA]</scope>
    <source>
        <strain evidence="3 4">KCCM 90028</strain>
    </source>
</reference>
<dbReference type="SUPFAM" id="SSF53850">
    <property type="entry name" value="Periplasmic binding protein-like II"/>
    <property type="match status" value="1"/>
</dbReference>
<dbReference type="PANTHER" id="PTHR42928:SF5">
    <property type="entry name" value="BLR1237 PROTEIN"/>
    <property type="match status" value="1"/>
</dbReference>
<dbReference type="RefSeq" id="WP_347164934.1">
    <property type="nucleotide sequence ID" value="NZ_JBDNCH010000001.1"/>
</dbReference>
<dbReference type="AlphaFoldDB" id="A0AAW9SAH9"/>
<organism evidence="3 4">
    <name type="scientific">Ponticoccus litoralis</name>
    <dbReference type="NCBI Taxonomy" id="422297"/>
    <lineage>
        <taxon>Bacteria</taxon>
        <taxon>Pseudomonadati</taxon>
        <taxon>Pseudomonadota</taxon>
        <taxon>Alphaproteobacteria</taxon>
        <taxon>Rhodobacterales</taxon>
        <taxon>Roseobacteraceae</taxon>
        <taxon>Ponticoccus</taxon>
    </lineage>
</organism>
<feature type="signal peptide" evidence="2">
    <location>
        <begin position="1"/>
        <end position="19"/>
    </location>
</feature>
<name>A0AAW9SAH9_9RHOB</name>
<comment type="caution">
    <text evidence="3">The sequence shown here is derived from an EMBL/GenBank/DDBJ whole genome shotgun (WGS) entry which is preliminary data.</text>
</comment>
<gene>
    <name evidence="3" type="ORF">ABFB10_00815</name>
</gene>
<accession>A0AAW9SAH9</accession>
<evidence type="ECO:0000256" key="1">
    <source>
        <dbReference type="ARBA" id="ARBA00006987"/>
    </source>
</evidence>
<protein>
    <submittedName>
        <fullName evidence="3">Tripartite tricarboxylate transporter substrate binding protein</fullName>
    </submittedName>
</protein>
<evidence type="ECO:0000313" key="4">
    <source>
        <dbReference type="Proteomes" id="UP001428774"/>
    </source>
</evidence>
<dbReference type="CDD" id="cd07012">
    <property type="entry name" value="PBP2_Bug_TTT"/>
    <property type="match status" value="1"/>
</dbReference>
<dbReference type="Gene3D" id="3.40.190.10">
    <property type="entry name" value="Periplasmic binding protein-like II"/>
    <property type="match status" value="1"/>
</dbReference>
<feature type="chain" id="PRO_5043477368" evidence="2">
    <location>
        <begin position="20"/>
        <end position="323"/>
    </location>
</feature>
<proteinExistence type="inferred from homology"/>
<dbReference type="InterPro" id="IPR005064">
    <property type="entry name" value="BUG"/>
</dbReference>